<dbReference type="PANTHER" id="PTHR10357:SF179">
    <property type="entry name" value="NEUTRAL AND BASIC AMINO ACID TRANSPORT PROTEIN RBAT"/>
    <property type="match status" value="1"/>
</dbReference>
<dbReference type="STRING" id="285676.GA0070561_1495"/>
<dbReference type="Gene3D" id="3.20.20.80">
    <property type="entry name" value="Glycosidases"/>
    <property type="match status" value="1"/>
</dbReference>
<evidence type="ECO:0000259" key="2">
    <source>
        <dbReference type="SMART" id="SM00642"/>
    </source>
</evidence>
<dbReference type="SMART" id="SM00642">
    <property type="entry name" value="Aamy"/>
    <property type="match status" value="1"/>
</dbReference>
<dbReference type="InterPro" id="IPR045857">
    <property type="entry name" value="O16G_dom_2"/>
</dbReference>
<dbReference type="Pfam" id="PF00128">
    <property type="entry name" value="Alpha-amylase"/>
    <property type="match status" value="1"/>
</dbReference>
<evidence type="ECO:0000313" key="3">
    <source>
        <dbReference type="EMBL" id="SCE76921.1"/>
    </source>
</evidence>
<dbReference type="Proteomes" id="UP000198864">
    <property type="component" value="Unassembled WGS sequence"/>
</dbReference>
<evidence type="ECO:0000256" key="1">
    <source>
        <dbReference type="ARBA" id="ARBA00008061"/>
    </source>
</evidence>
<gene>
    <name evidence="3" type="ORF">GA0070561_1495</name>
</gene>
<sequence length="552" mass="60720">MSTADRSPWWRGAVIYQVYPRSFADGNGDGIGDIAGIRSRLNHLSALGVDAIWFSPWYPSPMADAGYDVSDYRDIDPVFGTLAEVEALIAEAHALGIRTIVDVVPNHCSDAHPWFQAALAGGPGAPERDLFWFRPGRGPNGDERPTDWVGEFGGETWTRTTNPDGTPGDWYLHLFAPQQPDFNWDHPRVREEFEDILRFWFDRGVDGIRIDSAGLLVKDGTLPEVREDQPHPFHDLDGVHEIYRGWRRVADEYADRALIGEVWLPDRQRFANYLRPDELHAAFNFDFLGCAWDAAALRESIDGTLSAHAPVNAPATWVLSNHDVTRHVTRYGRADTRFSFAAKREGTPTDLELGTRRARAAALLSLSLPGAAYVYQGEELGLYEVEDIPYAMRQDPMWERSGRIDPGRDGCRVPLPWAGDEPPFEFSPEGAAAPWLPQPADWKDRTASAQTGDSASMLELYRAAIQARKADPALGDGELTWLPAPDGVLAFSRGGGFTCLVNLSAAPVPMPAQGELLLASGPLDDGLLPSDTAVWLRTAESTDGPRGADGPA</sequence>
<comment type="similarity">
    <text evidence="1">Belongs to the glycosyl hydrolase 13 family.</text>
</comment>
<dbReference type="AlphaFoldDB" id="A0A1C4UZE4"/>
<dbReference type="PANTHER" id="PTHR10357">
    <property type="entry name" value="ALPHA-AMYLASE FAMILY MEMBER"/>
    <property type="match status" value="1"/>
</dbReference>
<reference evidence="3 4" key="1">
    <citation type="submission" date="2016-06" db="EMBL/GenBank/DDBJ databases">
        <authorList>
            <person name="Kjaerup R.B."/>
            <person name="Dalgaard T.S."/>
            <person name="Juul-Madsen H.R."/>
        </authorList>
    </citation>
    <scope>NUCLEOTIDE SEQUENCE [LARGE SCALE GENOMIC DNA]</scope>
    <source>
        <strain evidence="3 4">DSM 44871</strain>
    </source>
</reference>
<proteinExistence type="inferred from homology"/>
<dbReference type="EMBL" id="FMCR01000001">
    <property type="protein sequence ID" value="SCE76921.1"/>
    <property type="molecule type" value="Genomic_DNA"/>
</dbReference>
<dbReference type="InterPro" id="IPR006047">
    <property type="entry name" value="GH13_cat_dom"/>
</dbReference>
<protein>
    <submittedName>
        <fullName evidence="3">Alpha-glucosidase</fullName>
    </submittedName>
</protein>
<dbReference type="GO" id="GO:0004556">
    <property type="term" value="F:alpha-amylase activity"/>
    <property type="evidence" value="ECO:0007669"/>
    <property type="project" value="TreeGrafter"/>
</dbReference>
<feature type="domain" description="Glycosyl hydrolase family 13 catalytic" evidence="2">
    <location>
        <begin position="17"/>
        <end position="412"/>
    </location>
</feature>
<name>A0A1C4UZE4_9ACTN</name>
<dbReference type="Gene3D" id="3.90.400.10">
    <property type="entry name" value="Oligo-1,6-glucosidase, Domain 2"/>
    <property type="match status" value="1"/>
</dbReference>
<dbReference type="InterPro" id="IPR017853">
    <property type="entry name" value="GH"/>
</dbReference>
<dbReference type="CDD" id="cd11332">
    <property type="entry name" value="AmyAc_OligoGlu_TS"/>
    <property type="match status" value="1"/>
</dbReference>
<organism evidence="3 4">
    <name type="scientific">Micromonospora saelicesensis</name>
    <dbReference type="NCBI Taxonomy" id="285676"/>
    <lineage>
        <taxon>Bacteria</taxon>
        <taxon>Bacillati</taxon>
        <taxon>Actinomycetota</taxon>
        <taxon>Actinomycetes</taxon>
        <taxon>Micromonosporales</taxon>
        <taxon>Micromonosporaceae</taxon>
        <taxon>Micromonospora</taxon>
    </lineage>
</organism>
<accession>A0A1C4UZE4</accession>
<dbReference type="GO" id="GO:0009313">
    <property type="term" value="P:oligosaccharide catabolic process"/>
    <property type="evidence" value="ECO:0007669"/>
    <property type="project" value="TreeGrafter"/>
</dbReference>
<evidence type="ECO:0000313" key="4">
    <source>
        <dbReference type="Proteomes" id="UP000198864"/>
    </source>
</evidence>
<dbReference type="SUPFAM" id="SSF51445">
    <property type="entry name" value="(Trans)glycosidases"/>
    <property type="match status" value="1"/>
</dbReference>